<evidence type="ECO:0000313" key="3">
    <source>
        <dbReference type="Proteomes" id="UP001371218"/>
    </source>
</evidence>
<keyword evidence="1" id="KW-1133">Transmembrane helix</keyword>
<name>A0ABU9BQ39_9BURK</name>
<keyword evidence="1" id="KW-0812">Transmembrane</keyword>
<evidence type="ECO:0000256" key="1">
    <source>
        <dbReference type="SAM" id="Phobius"/>
    </source>
</evidence>
<keyword evidence="3" id="KW-1185">Reference proteome</keyword>
<reference evidence="2 3" key="1">
    <citation type="submission" date="2024-04" db="EMBL/GenBank/DDBJ databases">
        <title>Novel species of the genus Ideonella isolated from streams.</title>
        <authorList>
            <person name="Lu H."/>
        </authorList>
    </citation>
    <scope>NUCLEOTIDE SEQUENCE [LARGE SCALE GENOMIC DNA]</scope>
    <source>
        <strain evidence="2 3">DXS29W</strain>
    </source>
</reference>
<evidence type="ECO:0000313" key="2">
    <source>
        <dbReference type="EMBL" id="MEK8032067.1"/>
    </source>
</evidence>
<proteinExistence type="predicted"/>
<organism evidence="2 3">
    <name type="scientific">Ideonella lacteola</name>
    <dbReference type="NCBI Taxonomy" id="2984193"/>
    <lineage>
        <taxon>Bacteria</taxon>
        <taxon>Pseudomonadati</taxon>
        <taxon>Pseudomonadota</taxon>
        <taxon>Betaproteobacteria</taxon>
        <taxon>Burkholderiales</taxon>
        <taxon>Sphaerotilaceae</taxon>
        <taxon>Ideonella</taxon>
    </lineage>
</organism>
<accession>A0ABU9BQ39</accession>
<comment type="caution">
    <text evidence="2">The sequence shown here is derived from an EMBL/GenBank/DDBJ whole genome shotgun (WGS) entry which is preliminary data.</text>
</comment>
<dbReference type="RefSeq" id="WP_341426479.1">
    <property type="nucleotide sequence ID" value="NZ_JBBUTG010000008.1"/>
</dbReference>
<dbReference type="Proteomes" id="UP001371218">
    <property type="component" value="Unassembled WGS sequence"/>
</dbReference>
<keyword evidence="1" id="KW-0472">Membrane</keyword>
<feature type="transmembrane region" description="Helical" evidence="1">
    <location>
        <begin position="6"/>
        <end position="28"/>
    </location>
</feature>
<gene>
    <name evidence="2" type="ORF">AACH06_14670</name>
</gene>
<sequence>MKERLAGFLLMTAIVPMAIAGYLMLVLIGIGGPTARGRAGVRALDHFVNATLFNGYAWESVSSHAWRARDERRWARFIIWITDRFQPGHCRRANKREQPVVDLVLAKGLNKQTIF</sequence>
<dbReference type="EMBL" id="JBBUTG010000008">
    <property type="protein sequence ID" value="MEK8032067.1"/>
    <property type="molecule type" value="Genomic_DNA"/>
</dbReference>
<protein>
    <submittedName>
        <fullName evidence="2">Uncharacterized protein</fullName>
    </submittedName>
</protein>